<protein>
    <submittedName>
        <fullName evidence="1">Enoyl-CoA hydratase/isomerase family protein</fullName>
    </submittedName>
</protein>
<proteinExistence type="predicted"/>
<sequence length="52" mass="5734">MGEFVRLEVADGIGTIRLERPPMNALNRQLQAELRAVAIEAGDRDDVKSVIV</sequence>
<evidence type="ECO:0000313" key="1">
    <source>
        <dbReference type="EMBL" id="MFD1045000.1"/>
    </source>
</evidence>
<evidence type="ECO:0000313" key="2">
    <source>
        <dbReference type="Proteomes" id="UP001597045"/>
    </source>
</evidence>
<name>A0ABW3M2V2_9PSEU</name>
<comment type="caution">
    <text evidence="1">The sequence shown here is derived from an EMBL/GenBank/DDBJ whole genome shotgun (WGS) entry which is preliminary data.</text>
</comment>
<feature type="non-terminal residue" evidence="1">
    <location>
        <position position="52"/>
    </location>
</feature>
<dbReference type="Gene3D" id="3.90.226.10">
    <property type="entry name" value="2-enoyl-CoA Hydratase, Chain A, domain 1"/>
    <property type="match status" value="1"/>
</dbReference>
<accession>A0ABW3M2V2</accession>
<keyword evidence="2" id="KW-1185">Reference proteome</keyword>
<dbReference type="InterPro" id="IPR029045">
    <property type="entry name" value="ClpP/crotonase-like_dom_sf"/>
</dbReference>
<gene>
    <name evidence="1" type="ORF">ACFQ1S_05010</name>
</gene>
<dbReference type="Proteomes" id="UP001597045">
    <property type="component" value="Unassembled WGS sequence"/>
</dbReference>
<reference evidence="2" key="1">
    <citation type="journal article" date="2019" name="Int. J. Syst. Evol. Microbiol.">
        <title>The Global Catalogue of Microorganisms (GCM) 10K type strain sequencing project: providing services to taxonomists for standard genome sequencing and annotation.</title>
        <authorList>
            <consortium name="The Broad Institute Genomics Platform"/>
            <consortium name="The Broad Institute Genome Sequencing Center for Infectious Disease"/>
            <person name="Wu L."/>
            <person name="Ma J."/>
        </authorList>
    </citation>
    <scope>NUCLEOTIDE SEQUENCE [LARGE SCALE GENOMIC DNA]</scope>
    <source>
        <strain evidence="2">JCM 31486</strain>
    </source>
</reference>
<dbReference type="EMBL" id="JBHTIS010000182">
    <property type="protein sequence ID" value="MFD1045000.1"/>
    <property type="molecule type" value="Genomic_DNA"/>
</dbReference>
<organism evidence="1 2">
    <name type="scientific">Kibdelosporangium lantanae</name>
    <dbReference type="NCBI Taxonomy" id="1497396"/>
    <lineage>
        <taxon>Bacteria</taxon>
        <taxon>Bacillati</taxon>
        <taxon>Actinomycetota</taxon>
        <taxon>Actinomycetes</taxon>
        <taxon>Pseudonocardiales</taxon>
        <taxon>Pseudonocardiaceae</taxon>
        <taxon>Kibdelosporangium</taxon>
    </lineage>
</organism>
<dbReference type="SUPFAM" id="SSF52096">
    <property type="entry name" value="ClpP/crotonase"/>
    <property type="match status" value="1"/>
</dbReference>